<name>A0A1R1JLF6_ALCXX</name>
<organism evidence="5 6">
    <name type="scientific">Alcaligenes xylosoxydans xylosoxydans</name>
    <name type="common">Achromobacter xylosoxidans</name>
    <dbReference type="NCBI Taxonomy" id="85698"/>
    <lineage>
        <taxon>Bacteria</taxon>
        <taxon>Pseudomonadati</taxon>
        <taxon>Pseudomonadota</taxon>
        <taxon>Betaproteobacteria</taxon>
        <taxon>Burkholderiales</taxon>
        <taxon>Alcaligenaceae</taxon>
        <taxon>Achromobacter</taxon>
    </lineage>
</organism>
<dbReference type="OrthoDB" id="271711at2"/>
<dbReference type="AlphaFoldDB" id="A0A1R1JLF6"/>
<evidence type="ECO:0000256" key="1">
    <source>
        <dbReference type="ARBA" id="ARBA00023002"/>
    </source>
</evidence>
<evidence type="ECO:0000313" key="6">
    <source>
        <dbReference type="Proteomes" id="UP000187251"/>
    </source>
</evidence>
<reference evidence="5 6" key="1">
    <citation type="submission" date="2016-09" db="EMBL/GenBank/DDBJ databases">
        <title>Phylogenomics of Achromobacter.</title>
        <authorList>
            <person name="Jeukens J."/>
            <person name="Freschi L."/>
            <person name="Vincent A.T."/>
            <person name="Emond-Rheault J.-G."/>
            <person name="Kukavica-Ibrulj I."/>
            <person name="Charette S.J."/>
            <person name="Levesque R.C."/>
        </authorList>
    </citation>
    <scope>NUCLEOTIDE SEQUENCE [LARGE SCALE GENOMIC DNA]</scope>
    <source>
        <strain evidence="5 6">AUS488</strain>
    </source>
</reference>
<dbReference type="InterPro" id="IPR036291">
    <property type="entry name" value="NAD(P)-bd_dom_sf"/>
</dbReference>
<accession>A0A1R1JLF6</accession>
<dbReference type="InterPro" id="IPR013118">
    <property type="entry name" value="Mannitol_DH_C"/>
</dbReference>
<feature type="compositionally biased region" description="Low complexity" evidence="2">
    <location>
        <begin position="509"/>
        <end position="531"/>
    </location>
</feature>
<sequence>MLERLNTESLPRLPADVEKPAYDRSRLTPGIVHLGLGAFHRAHQALATDLAMAASSDLTWGILGVSLRSPATRDALAPQDGLYTLALRDSGPDGAAREQLRVVGAVQRVMVAEEDPHAVLERIAYPQTRIVSLTITEKGYCHDPATGYLRWDDPDILHDLDNPVRPRSAIGLLVHGLALRRERGLPPLTLLSCDNLQANGDTLRSLVLAFALRLDVALTSWIDTHCTFPNSMVDRIVPATRDDDRTRIAQRLGVEDAWPVIGEPYMNWVVEDKFAAGRPAWEAAGATFVANAAPYERLKLRMVNGPHSVLAYLGTLLGAATMREAAAVPALRGFVDDLMRHEIAPTLKGIPDAGLEGYRQRFLARVDNAALPHPTRQVAMDGSQKLPPRLLATIRDRLRGGDDIRRLALAVAAWLHYLRGEDEHGARYPIEDPLAAPLSRLLARADVAARAAAPKQAAYRRALVLAGYRPVFGDLGDKPVFVNALAAQLEILREHGALHALEAVARDPAPAGPAAAAPATEMAADAGAETAPRSRVAAGVGM</sequence>
<dbReference type="Proteomes" id="UP000187251">
    <property type="component" value="Unassembled WGS sequence"/>
</dbReference>
<protein>
    <submittedName>
        <fullName evidence="5">Mannitol dehydrogenase</fullName>
    </submittedName>
</protein>
<dbReference type="InterPro" id="IPR008927">
    <property type="entry name" value="6-PGluconate_DH-like_C_sf"/>
</dbReference>
<dbReference type="InterPro" id="IPR050988">
    <property type="entry name" value="Mannitol_DH/Oxidoreductase"/>
</dbReference>
<dbReference type="InterPro" id="IPR013131">
    <property type="entry name" value="Mannitol_DH_N"/>
</dbReference>
<dbReference type="PRINTS" id="PR00084">
    <property type="entry name" value="MTLDHDRGNASE"/>
</dbReference>
<evidence type="ECO:0000313" key="5">
    <source>
        <dbReference type="EMBL" id="OMG77984.1"/>
    </source>
</evidence>
<evidence type="ECO:0000259" key="4">
    <source>
        <dbReference type="Pfam" id="PF08125"/>
    </source>
</evidence>
<dbReference type="PANTHER" id="PTHR43362:SF1">
    <property type="entry name" value="MANNITOL DEHYDROGENASE 2-RELATED"/>
    <property type="match status" value="1"/>
</dbReference>
<proteinExistence type="predicted"/>
<feature type="region of interest" description="Disordered" evidence="2">
    <location>
        <begin position="509"/>
        <end position="542"/>
    </location>
</feature>
<gene>
    <name evidence="5" type="ORF">BIZ92_16375</name>
</gene>
<feature type="domain" description="Mannitol dehydrogenase N-terminal" evidence="3">
    <location>
        <begin position="30"/>
        <end position="282"/>
    </location>
</feature>
<comment type="caution">
    <text evidence="5">The sequence shown here is derived from an EMBL/GenBank/DDBJ whole genome shotgun (WGS) entry which is preliminary data.</text>
</comment>
<evidence type="ECO:0000259" key="3">
    <source>
        <dbReference type="Pfam" id="PF01232"/>
    </source>
</evidence>
<dbReference type="RefSeq" id="WP_076415824.1">
    <property type="nucleotide sequence ID" value="NZ_AP028040.1"/>
</dbReference>
<dbReference type="Gene3D" id="3.40.50.720">
    <property type="entry name" value="NAD(P)-binding Rossmann-like Domain"/>
    <property type="match status" value="1"/>
</dbReference>
<dbReference type="Gene3D" id="1.10.1040.10">
    <property type="entry name" value="N-(1-d-carboxylethyl)-l-norvaline Dehydrogenase, domain 2"/>
    <property type="match status" value="1"/>
</dbReference>
<dbReference type="Pfam" id="PF08125">
    <property type="entry name" value="Mannitol_dh_C"/>
    <property type="match status" value="1"/>
</dbReference>
<dbReference type="InterPro" id="IPR013328">
    <property type="entry name" value="6PGD_dom2"/>
</dbReference>
<dbReference type="SUPFAM" id="SSF51735">
    <property type="entry name" value="NAD(P)-binding Rossmann-fold domains"/>
    <property type="match status" value="1"/>
</dbReference>
<feature type="domain" description="Mannitol dehydrogenase C-terminal" evidence="4">
    <location>
        <begin position="293"/>
        <end position="490"/>
    </location>
</feature>
<dbReference type="Pfam" id="PF01232">
    <property type="entry name" value="Mannitol_dh"/>
    <property type="match status" value="1"/>
</dbReference>
<dbReference type="PANTHER" id="PTHR43362">
    <property type="entry name" value="MANNITOL DEHYDROGENASE DSF1-RELATED"/>
    <property type="match status" value="1"/>
</dbReference>
<evidence type="ECO:0000256" key="2">
    <source>
        <dbReference type="SAM" id="MobiDB-lite"/>
    </source>
</evidence>
<keyword evidence="1" id="KW-0560">Oxidoreductase</keyword>
<dbReference type="GO" id="GO:0016616">
    <property type="term" value="F:oxidoreductase activity, acting on the CH-OH group of donors, NAD or NADP as acceptor"/>
    <property type="evidence" value="ECO:0007669"/>
    <property type="project" value="TreeGrafter"/>
</dbReference>
<dbReference type="InterPro" id="IPR000669">
    <property type="entry name" value="Mannitol_DH"/>
</dbReference>
<dbReference type="SUPFAM" id="SSF48179">
    <property type="entry name" value="6-phosphogluconate dehydrogenase C-terminal domain-like"/>
    <property type="match status" value="1"/>
</dbReference>
<dbReference type="EMBL" id="MJMN01000057">
    <property type="protein sequence ID" value="OMG77984.1"/>
    <property type="molecule type" value="Genomic_DNA"/>
</dbReference>